<dbReference type="PANTHER" id="PTHR24300:SF376">
    <property type="entry name" value="CYTOCHROME P450 15A1"/>
    <property type="match status" value="1"/>
</dbReference>
<evidence type="ECO:0000256" key="14">
    <source>
        <dbReference type="PIRSR" id="PIRSR602401-1"/>
    </source>
</evidence>
<dbReference type="GO" id="GO:0008395">
    <property type="term" value="F:steroid hydroxylase activity"/>
    <property type="evidence" value="ECO:0007669"/>
    <property type="project" value="TreeGrafter"/>
</dbReference>
<organism evidence="16 17">
    <name type="scientific">Homarus americanus</name>
    <name type="common">American lobster</name>
    <dbReference type="NCBI Taxonomy" id="6706"/>
    <lineage>
        <taxon>Eukaryota</taxon>
        <taxon>Metazoa</taxon>
        <taxon>Ecdysozoa</taxon>
        <taxon>Arthropoda</taxon>
        <taxon>Crustacea</taxon>
        <taxon>Multicrustacea</taxon>
        <taxon>Malacostraca</taxon>
        <taxon>Eumalacostraca</taxon>
        <taxon>Eucarida</taxon>
        <taxon>Decapoda</taxon>
        <taxon>Pleocyemata</taxon>
        <taxon>Astacidea</taxon>
        <taxon>Nephropoidea</taxon>
        <taxon>Nephropidae</taxon>
        <taxon>Homarus</taxon>
    </lineage>
</organism>
<dbReference type="GO" id="GO:0005506">
    <property type="term" value="F:iron ion binding"/>
    <property type="evidence" value="ECO:0007669"/>
    <property type="project" value="InterPro"/>
</dbReference>
<keyword evidence="9" id="KW-0492">Microsome</keyword>
<evidence type="ECO:0000256" key="6">
    <source>
        <dbReference type="ARBA" id="ARBA00022617"/>
    </source>
</evidence>
<dbReference type="InterPro" id="IPR036396">
    <property type="entry name" value="Cyt_P450_sf"/>
</dbReference>
<keyword evidence="8" id="KW-0256">Endoplasmic reticulum</keyword>
<dbReference type="GO" id="GO:0005789">
    <property type="term" value="C:endoplasmic reticulum membrane"/>
    <property type="evidence" value="ECO:0007669"/>
    <property type="project" value="UniProtKB-SubCell"/>
</dbReference>
<dbReference type="InterPro" id="IPR002401">
    <property type="entry name" value="Cyt_P450_E_grp-I"/>
</dbReference>
<evidence type="ECO:0000256" key="11">
    <source>
        <dbReference type="ARBA" id="ARBA00023004"/>
    </source>
</evidence>
<evidence type="ECO:0000256" key="4">
    <source>
        <dbReference type="ARBA" id="ARBA00004406"/>
    </source>
</evidence>
<evidence type="ECO:0000313" key="17">
    <source>
        <dbReference type="Proteomes" id="UP000747542"/>
    </source>
</evidence>
<dbReference type="InterPro" id="IPR017972">
    <property type="entry name" value="Cyt_P450_CS"/>
</dbReference>
<keyword evidence="6 14" id="KW-0349">Heme</keyword>
<evidence type="ECO:0000256" key="8">
    <source>
        <dbReference type="ARBA" id="ARBA00022824"/>
    </source>
</evidence>
<gene>
    <name evidence="16" type="primary">CYP15A1-L1</name>
    <name evidence="16" type="ORF">Hamer_G009775</name>
</gene>
<dbReference type="Pfam" id="PF00067">
    <property type="entry name" value="p450"/>
    <property type="match status" value="1"/>
</dbReference>
<comment type="similarity">
    <text evidence="5 15">Belongs to the cytochrome P450 family.</text>
</comment>
<feature type="binding site" description="axial binding residue" evidence="14">
    <location>
        <position position="381"/>
    </location>
    <ligand>
        <name>heme</name>
        <dbReference type="ChEBI" id="CHEBI:30413"/>
    </ligand>
    <ligandPart>
        <name>Fe</name>
        <dbReference type="ChEBI" id="CHEBI:18248"/>
    </ligandPart>
</feature>
<accession>A0A8J5N9W9</accession>
<proteinExistence type="inferred from homology"/>
<evidence type="ECO:0000256" key="13">
    <source>
        <dbReference type="ARBA" id="ARBA00023136"/>
    </source>
</evidence>
<dbReference type="PRINTS" id="PR00385">
    <property type="entry name" value="P450"/>
</dbReference>
<dbReference type="PANTHER" id="PTHR24300">
    <property type="entry name" value="CYTOCHROME P450 508A4-RELATED"/>
    <property type="match status" value="1"/>
</dbReference>
<sequence>MWRLSCTYGPVVGVYFGPQATVIVNGWEAVKESLNNEDLNGRPFNLYLHLAYNGVKGMMYVEEDLWKEQRRFTLHQFRNLGFSKRSHENIIQEEARELIQEMQDADGSVSLQELLGVSLVNILWAVMGGTRFGRKDEHLLDLVNKVHKMFRAGELGGGLVNALPFLLHVWPRDSNFYTVVDARRLVLDFVRKAVEEHKATLDPDNPRDFIDIYINEIYKNQHNPDISFTEEQLSALCTDVFGAGVETGSSTVSFAVLLTILHPHVMHNMQQELDSVLGQDRFPSMDDRNTLVYTEATLMEAFRHSGAAPLTIPHKALRNTTLMGHQIPANTMVMNNLYSVHMDPHYWDDPHLFRPERFINPDGSLRKDERLIPFGKGRRICPGESLARMTSFMLFAALSQRFTFALDPKVPVHNTEGKFGFTLGPPEFKVFAEPRF</sequence>
<dbReference type="AlphaFoldDB" id="A0A8J5N9W9"/>
<name>A0A8J5N9W9_HOMAM</name>
<dbReference type="GO" id="GO:0006805">
    <property type="term" value="P:xenobiotic metabolic process"/>
    <property type="evidence" value="ECO:0007669"/>
    <property type="project" value="TreeGrafter"/>
</dbReference>
<keyword evidence="13" id="KW-0472">Membrane</keyword>
<dbReference type="InterPro" id="IPR001128">
    <property type="entry name" value="Cyt_P450"/>
</dbReference>
<dbReference type="PRINTS" id="PR00463">
    <property type="entry name" value="EP450I"/>
</dbReference>
<evidence type="ECO:0000256" key="12">
    <source>
        <dbReference type="ARBA" id="ARBA00023033"/>
    </source>
</evidence>
<dbReference type="GO" id="GO:0020037">
    <property type="term" value="F:heme binding"/>
    <property type="evidence" value="ECO:0007669"/>
    <property type="project" value="InterPro"/>
</dbReference>
<reference evidence="16" key="1">
    <citation type="journal article" date="2021" name="Sci. Adv.">
        <title>The American lobster genome reveals insights on longevity, neural, and immune adaptations.</title>
        <authorList>
            <person name="Polinski J.M."/>
            <person name="Zimin A.V."/>
            <person name="Clark K.F."/>
            <person name="Kohn A.B."/>
            <person name="Sadowski N."/>
            <person name="Timp W."/>
            <person name="Ptitsyn A."/>
            <person name="Khanna P."/>
            <person name="Romanova D.Y."/>
            <person name="Williams P."/>
            <person name="Greenwood S.J."/>
            <person name="Moroz L.L."/>
            <person name="Walt D.R."/>
            <person name="Bodnar A.G."/>
        </authorList>
    </citation>
    <scope>NUCLEOTIDE SEQUENCE</scope>
    <source>
        <strain evidence="16">GMGI-L3</strain>
    </source>
</reference>
<evidence type="ECO:0000256" key="1">
    <source>
        <dbReference type="ARBA" id="ARBA00001971"/>
    </source>
</evidence>
<evidence type="ECO:0000256" key="3">
    <source>
        <dbReference type="ARBA" id="ARBA00004174"/>
    </source>
</evidence>
<evidence type="ECO:0000256" key="2">
    <source>
        <dbReference type="ARBA" id="ARBA00003690"/>
    </source>
</evidence>
<dbReference type="Proteomes" id="UP000747542">
    <property type="component" value="Unassembled WGS sequence"/>
</dbReference>
<keyword evidence="7 14" id="KW-0479">Metal-binding</keyword>
<dbReference type="GO" id="GO:0016712">
    <property type="term" value="F:oxidoreductase activity, acting on paired donors, with incorporation or reduction of molecular oxygen, reduced flavin or flavoprotein as one donor, and incorporation of one atom of oxygen"/>
    <property type="evidence" value="ECO:0007669"/>
    <property type="project" value="TreeGrafter"/>
</dbReference>
<evidence type="ECO:0000256" key="9">
    <source>
        <dbReference type="ARBA" id="ARBA00022848"/>
    </source>
</evidence>
<dbReference type="PROSITE" id="PS00086">
    <property type="entry name" value="CYTOCHROME_P450"/>
    <property type="match status" value="1"/>
</dbReference>
<evidence type="ECO:0000256" key="15">
    <source>
        <dbReference type="RuleBase" id="RU000461"/>
    </source>
</evidence>
<comment type="subcellular location">
    <subcellularLocation>
        <location evidence="4">Endoplasmic reticulum membrane</location>
        <topology evidence="4">Peripheral membrane protein</topology>
    </subcellularLocation>
    <subcellularLocation>
        <location evidence="3">Microsome membrane</location>
        <topology evidence="3">Peripheral membrane protein</topology>
    </subcellularLocation>
</comment>
<dbReference type="FunFam" id="1.10.630.10:FF:000238">
    <property type="entry name" value="Cytochrome P450 2A6"/>
    <property type="match status" value="1"/>
</dbReference>
<comment type="function">
    <text evidence="2">May be involved in the metabolism of insect hormones and in the breakdown of synthetic insecticides.</text>
</comment>
<keyword evidence="10 15" id="KW-0560">Oxidoreductase</keyword>
<dbReference type="Gene3D" id="1.10.630.10">
    <property type="entry name" value="Cytochrome P450"/>
    <property type="match status" value="1"/>
</dbReference>
<keyword evidence="12 15" id="KW-0503">Monooxygenase</keyword>
<evidence type="ECO:0000313" key="16">
    <source>
        <dbReference type="EMBL" id="KAG7175766.1"/>
    </source>
</evidence>
<dbReference type="SUPFAM" id="SSF48264">
    <property type="entry name" value="Cytochrome P450"/>
    <property type="match status" value="1"/>
</dbReference>
<comment type="caution">
    <text evidence="16">The sequence shown here is derived from an EMBL/GenBank/DDBJ whole genome shotgun (WGS) entry which is preliminary data.</text>
</comment>
<keyword evidence="17" id="KW-1185">Reference proteome</keyword>
<evidence type="ECO:0000256" key="7">
    <source>
        <dbReference type="ARBA" id="ARBA00022723"/>
    </source>
</evidence>
<dbReference type="GO" id="GO:0006082">
    <property type="term" value="P:organic acid metabolic process"/>
    <property type="evidence" value="ECO:0007669"/>
    <property type="project" value="TreeGrafter"/>
</dbReference>
<dbReference type="InterPro" id="IPR050182">
    <property type="entry name" value="Cytochrome_P450_fam2"/>
</dbReference>
<evidence type="ECO:0000256" key="10">
    <source>
        <dbReference type="ARBA" id="ARBA00023002"/>
    </source>
</evidence>
<evidence type="ECO:0000256" key="5">
    <source>
        <dbReference type="ARBA" id="ARBA00010617"/>
    </source>
</evidence>
<dbReference type="EMBL" id="JAHLQT010004633">
    <property type="protein sequence ID" value="KAG7175766.1"/>
    <property type="molecule type" value="Genomic_DNA"/>
</dbReference>
<keyword evidence="11 14" id="KW-0408">Iron</keyword>
<comment type="cofactor">
    <cofactor evidence="1 14">
        <name>heme</name>
        <dbReference type="ChEBI" id="CHEBI:30413"/>
    </cofactor>
</comment>
<protein>
    <submittedName>
        <fullName evidence="16">Methyl farnesoate epoxidase-like 1</fullName>
    </submittedName>
</protein>